<evidence type="ECO:0000259" key="3">
    <source>
        <dbReference type="PROSITE" id="PS01124"/>
    </source>
</evidence>
<accession>A0ABQ1FHT9</accession>
<dbReference type="EMBL" id="BMHE01000073">
    <property type="protein sequence ID" value="GGA13854.1"/>
    <property type="molecule type" value="Genomic_DNA"/>
</dbReference>
<evidence type="ECO:0000313" key="4">
    <source>
        <dbReference type="EMBL" id="GGA13854.1"/>
    </source>
</evidence>
<evidence type="ECO:0000256" key="2">
    <source>
        <dbReference type="ARBA" id="ARBA00023163"/>
    </source>
</evidence>
<reference evidence="5" key="1">
    <citation type="journal article" date="2019" name="Int. J. Syst. Evol. Microbiol.">
        <title>The Global Catalogue of Microorganisms (GCM) 10K type strain sequencing project: providing services to taxonomists for standard genome sequencing and annotation.</title>
        <authorList>
            <consortium name="The Broad Institute Genomics Platform"/>
            <consortium name="The Broad Institute Genome Sequencing Center for Infectious Disease"/>
            <person name="Wu L."/>
            <person name="Ma J."/>
        </authorList>
    </citation>
    <scope>NUCLEOTIDE SEQUENCE [LARGE SCALE GENOMIC DNA]</scope>
    <source>
        <strain evidence="5">CGMCC 1.15043</strain>
    </source>
</reference>
<evidence type="ECO:0000256" key="1">
    <source>
        <dbReference type="ARBA" id="ARBA00023015"/>
    </source>
</evidence>
<dbReference type="Proteomes" id="UP000615455">
    <property type="component" value="Unassembled WGS sequence"/>
</dbReference>
<dbReference type="SUPFAM" id="SSF46689">
    <property type="entry name" value="Homeodomain-like"/>
    <property type="match status" value="1"/>
</dbReference>
<keyword evidence="5" id="KW-1185">Reference proteome</keyword>
<proteinExistence type="predicted"/>
<protein>
    <recommendedName>
        <fullName evidence="3">HTH araC/xylS-type domain-containing protein</fullName>
    </recommendedName>
</protein>
<keyword evidence="2" id="KW-0804">Transcription</keyword>
<keyword evidence="1" id="KW-0805">Transcription regulation</keyword>
<evidence type="ECO:0000313" key="5">
    <source>
        <dbReference type="Proteomes" id="UP000615455"/>
    </source>
</evidence>
<sequence>MALLTIARSSPHREADGFHKAYTEVSAMVHQRKLGIESQWVKKLQEEPHPFVFEPSREQAFMLNLMEGISALLTELLSHTCLITYRIGKDLLLSTDLKIQQVAQMVGYANMSTFICVFKKNYLPCAKRSCIRGTTAGFAEDKSP</sequence>
<dbReference type="InterPro" id="IPR009057">
    <property type="entry name" value="Homeodomain-like_sf"/>
</dbReference>
<organism evidence="4 5">
    <name type="scientific">Paenibacillus marchantiophytorum</name>
    <dbReference type="NCBI Taxonomy" id="1619310"/>
    <lineage>
        <taxon>Bacteria</taxon>
        <taxon>Bacillati</taxon>
        <taxon>Bacillota</taxon>
        <taxon>Bacilli</taxon>
        <taxon>Bacillales</taxon>
        <taxon>Paenibacillaceae</taxon>
        <taxon>Paenibacillus</taxon>
    </lineage>
</organism>
<comment type="caution">
    <text evidence="4">The sequence shown here is derived from an EMBL/GenBank/DDBJ whole genome shotgun (WGS) entry which is preliminary data.</text>
</comment>
<dbReference type="Gene3D" id="1.10.10.60">
    <property type="entry name" value="Homeodomain-like"/>
    <property type="match status" value="1"/>
</dbReference>
<dbReference type="RefSeq" id="WP_189020336.1">
    <property type="nucleotide sequence ID" value="NZ_BMHE01000073.1"/>
</dbReference>
<feature type="domain" description="HTH araC/xylS-type" evidence="3">
    <location>
        <begin position="89"/>
        <end position="122"/>
    </location>
</feature>
<gene>
    <name evidence="4" type="ORF">GCM10008018_68460</name>
</gene>
<dbReference type="InterPro" id="IPR018060">
    <property type="entry name" value="HTH_AraC"/>
</dbReference>
<dbReference type="PROSITE" id="PS01124">
    <property type="entry name" value="HTH_ARAC_FAMILY_2"/>
    <property type="match status" value="1"/>
</dbReference>
<name>A0ABQ1FHT9_9BACL</name>